<comment type="caution">
    <text evidence="2">The sequence shown here is derived from an EMBL/GenBank/DDBJ whole genome shotgun (WGS) entry which is preliminary data.</text>
</comment>
<proteinExistence type="predicted"/>
<organism evidence="2 3">
    <name type="scientific">Neonectria ditissima</name>
    <dbReference type="NCBI Taxonomy" id="78410"/>
    <lineage>
        <taxon>Eukaryota</taxon>
        <taxon>Fungi</taxon>
        <taxon>Dikarya</taxon>
        <taxon>Ascomycota</taxon>
        <taxon>Pezizomycotina</taxon>
        <taxon>Sordariomycetes</taxon>
        <taxon>Hypocreomycetidae</taxon>
        <taxon>Hypocreales</taxon>
        <taxon>Nectriaceae</taxon>
        <taxon>Neonectria</taxon>
    </lineage>
</organism>
<accession>A0A0P7AU99</accession>
<reference evidence="2 3" key="1">
    <citation type="submission" date="2015-09" db="EMBL/GenBank/DDBJ databases">
        <title>Draft genome of a European isolate of the apple canker pathogen Neonectria ditissima.</title>
        <authorList>
            <person name="Gomez-Cortecero A."/>
            <person name="Harrison R.J."/>
            <person name="Armitage A.D."/>
        </authorList>
    </citation>
    <scope>NUCLEOTIDE SEQUENCE [LARGE SCALE GENOMIC DNA]</scope>
    <source>
        <strain evidence="2 3">R09/05</strain>
    </source>
</reference>
<feature type="compositionally biased region" description="Basic and acidic residues" evidence="1">
    <location>
        <begin position="346"/>
        <end position="355"/>
    </location>
</feature>
<gene>
    <name evidence="2" type="ORF">AK830_g5056</name>
</gene>
<keyword evidence="3" id="KW-1185">Reference proteome</keyword>
<feature type="region of interest" description="Disordered" evidence="1">
    <location>
        <begin position="138"/>
        <end position="191"/>
    </location>
</feature>
<sequence>MAPQGRRGRPRKPLTYNYFKTVKNLPAIPVLCKNLGYEPSSQPRYRNFFAAVSAHSETIIPTGTKGPEFLRWGNRDHQKWLKKGTTDFLDAHGHGEFYWPENPLAENYGKLQYKKDRFLIQRTVLQLIYQIDQSFDIGDRPLTNAEQDGYSPQSTQSDNTTTQQSGNSVIPPDTGNTFQNRGGTVENEVIDRRRRSILSTITNMSGQLHNNHCQQSQSVDAQNGRDAGMNRANTQPEGFQDIMSSPDQLGNPVSPNIDIPRSSIDHAYPYQDQNTYKRPAQHARSAHNRPRKRNKGKEVFRNRAALLRPLRHAQGRFDNHPMQVNMQVNAGSSSRGRQALPSVEPPRVEEPRTGAEPEELATPANSRLNGETPEQAQEAENSQENENASEDFLTQSQVVSLAEPGRSRAPTLEPEPNFAVPPERRMSQSKRRRGSTRPPSVAANSRFDIFCSVLFTVERTTPWLPPVPFHEMSLARLEDEIPLPRDSPGFAFALEVVGSPICDHFVFSGNEDSFQMMQTRFSQKIDRFIDAHAGLNLRVVFDISIRVLGSAERASSGWYRSGTTGTGVGYL</sequence>
<dbReference type="EMBL" id="LKCW01000064">
    <property type="protein sequence ID" value="KPM41454.1"/>
    <property type="molecule type" value="Genomic_DNA"/>
</dbReference>
<dbReference type="AlphaFoldDB" id="A0A0P7AU99"/>
<evidence type="ECO:0000256" key="1">
    <source>
        <dbReference type="SAM" id="MobiDB-lite"/>
    </source>
</evidence>
<feature type="compositionally biased region" description="Polar residues" evidence="1">
    <location>
        <begin position="205"/>
        <end position="221"/>
    </location>
</feature>
<feature type="region of interest" description="Disordered" evidence="1">
    <location>
        <begin position="329"/>
        <end position="441"/>
    </location>
</feature>
<evidence type="ECO:0000313" key="3">
    <source>
        <dbReference type="Proteomes" id="UP000050424"/>
    </source>
</evidence>
<feature type="region of interest" description="Disordered" evidence="1">
    <location>
        <begin position="205"/>
        <end position="300"/>
    </location>
</feature>
<feature type="compositionally biased region" description="Low complexity" evidence="1">
    <location>
        <begin position="151"/>
        <end position="165"/>
    </location>
</feature>
<feature type="compositionally biased region" description="Polar residues" evidence="1">
    <location>
        <begin position="231"/>
        <end position="254"/>
    </location>
</feature>
<name>A0A0P7AU99_9HYPO</name>
<protein>
    <submittedName>
        <fullName evidence="2">Uncharacterized protein</fullName>
    </submittedName>
</protein>
<evidence type="ECO:0000313" key="2">
    <source>
        <dbReference type="EMBL" id="KPM41454.1"/>
    </source>
</evidence>
<feature type="compositionally biased region" description="Basic residues" evidence="1">
    <location>
        <begin position="279"/>
        <end position="295"/>
    </location>
</feature>
<dbReference type="OrthoDB" id="5085358at2759"/>
<dbReference type="Proteomes" id="UP000050424">
    <property type="component" value="Unassembled WGS sequence"/>
</dbReference>